<organism evidence="4 5">
    <name type="scientific">Tetrahymena thermophila (strain SB210)</name>
    <dbReference type="NCBI Taxonomy" id="312017"/>
    <lineage>
        <taxon>Eukaryota</taxon>
        <taxon>Sar</taxon>
        <taxon>Alveolata</taxon>
        <taxon>Ciliophora</taxon>
        <taxon>Intramacronucleata</taxon>
        <taxon>Oligohymenophorea</taxon>
        <taxon>Hymenostomatida</taxon>
        <taxon>Tetrahymenina</taxon>
        <taxon>Tetrahymenidae</taxon>
        <taxon>Tetrahymena</taxon>
    </lineage>
</organism>
<dbReference type="InterPro" id="IPR051413">
    <property type="entry name" value="K/Na_HCN_channel"/>
</dbReference>
<keyword evidence="5" id="KW-1185">Reference proteome</keyword>
<evidence type="ECO:0000313" key="4">
    <source>
        <dbReference type="EMBL" id="EWS75470.1"/>
    </source>
</evidence>
<evidence type="ECO:0000313" key="5">
    <source>
        <dbReference type="Proteomes" id="UP000009168"/>
    </source>
</evidence>
<dbReference type="InterPro" id="IPR014710">
    <property type="entry name" value="RmlC-like_jellyroll"/>
</dbReference>
<dbReference type="SUPFAM" id="SSF81324">
    <property type="entry name" value="Voltage-gated potassium channels"/>
    <property type="match status" value="1"/>
</dbReference>
<dbReference type="KEGG" id="tet:TTHERM_000396989"/>
<dbReference type="Gene3D" id="2.60.120.10">
    <property type="entry name" value="Jelly Rolls"/>
    <property type="match status" value="1"/>
</dbReference>
<keyword evidence="2" id="KW-0812">Transmembrane</keyword>
<dbReference type="PANTHER" id="PTHR45689">
    <property type="entry name" value="I[[H]] CHANNEL, ISOFORM E"/>
    <property type="match status" value="1"/>
</dbReference>
<feature type="transmembrane region" description="Helical" evidence="2">
    <location>
        <begin position="47"/>
        <end position="66"/>
    </location>
</feature>
<feature type="domain" description="Potassium channel" evidence="3">
    <location>
        <begin position="33"/>
        <end position="102"/>
    </location>
</feature>
<dbReference type="RefSeq" id="XP_012651939.1">
    <property type="nucleotide sequence ID" value="XM_012796485.1"/>
</dbReference>
<protein>
    <submittedName>
        <fullName evidence="4">Cation channel family protein</fullName>
    </submittedName>
</protein>
<dbReference type="InterPro" id="IPR013099">
    <property type="entry name" value="K_chnl_dom"/>
</dbReference>
<reference evidence="5" key="1">
    <citation type="journal article" date="2006" name="PLoS Biol.">
        <title>Macronuclear genome sequence of the ciliate Tetrahymena thermophila, a model eukaryote.</title>
        <authorList>
            <person name="Eisen J.A."/>
            <person name="Coyne R.S."/>
            <person name="Wu M."/>
            <person name="Wu D."/>
            <person name="Thiagarajan M."/>
            <person name="Wortman J.R."/>
            <person name="Badger J.H."/>
            <person name="Ren Q."/>
            <person name="Amedeo P."/>
            <person name="Jones K.M."/>
            <person name="Tallon L.J."/>
            <person name="Delcher A.L."/>
            <person name="Salzberg S.L."/>
            <person name="Silva J.C."/>
            <person name="Haas B.J."/>
            <person name="Majoros W.H."/>
            <person name="Farzad M."/>
            <person name="Carlton J.M."/>
            <person name="Smith R.K. Jr."/>
            <person name="Garg J."/>
            <person name="Pearlman R.E."/>
            <person name="Karrer K.M."/>
            <person name="Sun L."/>
            <person name="Manning G."/>
            <person name="Elde N.C."/>
            <person name="Turkewitz A.P."/>
            <person name="Asai D.J."/>
            <person name="Wilkes D.E."/>
            <person name="Wang Y."/>
            <person name="Cai H."/>
            <person name="Collins K."/>
            <person name="Stewart B.A."/>
            <person name="Lee S.R."/>
            <person name="Wilamowska K."/>
            <person name="Weinberg Z."/>
            <person name="Ruzzo W.L."/>
            <person name="Wloga D."/>
            <person name="Gaertig J."/>
            <person name="Frankel J."/>
            <person name="Tsao C.-C."/>
            <person name="Gorovsky M.A."/>
            <person name="Keeling P.J."/>
            <person name="Waller R.F."/>
            <person name="Patron N.J."/>
            <person name="Cherry J.M."/>
            <person name="Stover N.A."/>
            <person name="Krieger C.J."/>
            <person name="del Toro C."/>
            <person name="Ryder H.F."/>
            <person name="Williamson S.C."/>
            <person name="Barbeau R.A."/>
            <person name="Hamilton E.P."/>
            <person name="Orias E."/>
        </authorList>
    </citation>
    <scope>NUCLEOTIDE SEQUENCE [LARGE SCALE GENOMIC DNA]</scope>
    <source>
        <strain evidence="5">SB210</strain>
    </source>
</reference>
<proteinExistence type="predicted"/>
<dbReference type="AlphaFoldDB" id="W7X7W4"/>
<dbReference type="InterPro" id="IPR018490">
    <property type="entry name" value="cNMP-bd_dom_sf"/>
</dbReference>
<evidence type="ECO:0000256" key="2">
    <source>
        <dbReference type="SAM" id="Phobius"/>
    </source>
</evidence>
<dbReference type="Gene3D" id="1.10.287.70">
    <property type="match status" value="1"/>
</dbReference>
<dbReference type="GO" id="GO:0003254">
    <property type="term" value="P:regulation of membrane depolarization"/>
    <property type="evidence" value="ECO:0007669"/>
    <property type="project" value="TreeGrafter"/>
</dbReference>
<keyword evidence="2" id="KW-1133">Transmembrane helix</keyword>
<dbReference type="OrthoDB" id="444079at2759"/>
<name>W7X7W4_TETTS</name>
<keyword evidence="2" id="KW-0472">Membrane</keyword>
<evidence type="ECO:0000256" key="1">
    <source>
        <dbReference type="SAM" id="MobiDB-lite"/>
    </source>
</evidence>
<accession>W7X7W4</accession>
<feature type="compositionally biased region" description="Basic and acidic residues" evidence="1">
    <location>
        <begin position="367"/>
        <end position="380"/>
    </location>
</feature>
<dbReference type="GO" id="GO:0098855">
    <property type="term" value="C:HCN channel complex"/>
    <property type="evidence" value="ECO:0007669"/>
    <property type="project" value="TreeGrafter"/>
</dbReference>
<feature type="region of interest" description="Disordered" evidence="1">
    <location>
        <begin position="350"/>
        <end position="381"/>
    </location>
</feature>
<dbReference type="GeneID" id="24438745"/>
<dbReference type="PANTHER" id="PTHR45689:SF5">
    <property type="entry name" value="I[[H]] CHANNEL, ISOFORM E"/>
    <property type="match status" value="1"/>
</dbReference>
<dbReference type="GO" id="GO:0035725">
    <property type="term" value="P:sodium ion transmembrane transport"/>
    <property type="evidence" value="ECO:0007669"/>
    <property type="project" value="TreeGrafter"/>
</dbReference>
<dbReference type="InParanoid" id="W7X7W4"/>
<evidence type="ECO:0000259" key="3">
    <source>
        <dbReference type="Pfam" id="PF07885"/>
    </source>
</evidence>
<dbReference type="Proteomes" id="UP000009168">
    <property type="component" value="Unassembled WGS sequence"/>
</dbReference>
<feature type="transmembrane region" description="Helical" evidence="2">
    <location>
        <begin position="78"/>
        <end position="103"/>
    </location>
</feature>
<sequence>MSLLYLLAQVMYLAHLFTCLWNYVGLLQMKQNEGWIVYYNFQTESVTTRYIQIFYYAIVTMTTIGYGDFTAQTHLEKFLMIFVAFFSCGIFGYTINSIGNILYDIKQKRDLYLQEIAKINKYFKQNNVELGLQCRAKKYIQYLYSDQYCDHSCSIKSLSSLSVYLQKEIQQDVYIKMLKKVHIFKEIVNDQIFSELALQMRERIFCHDQIITNLSEEENEIFVYFVNDGTILEYSQYDSTTQIKEIQKFRYGQNFGLVKFMRGDANGELKYKSVGVSSVLQLSLSSFIDILRKYDLEYQKYCFLKDEMKYQKKSLNAVINVQKVQKTSDLYYQQNISCFSIWDFSQDSESMSETDNEEDVEDSSESESDKQSSHERKQQKVETQLFSDLKIGELKKKGSIIDDQAHQIWERKCSFQIQRDIQSQQEGDVISSNLSNKHILVSGVIPSKLLQEEGSIILEENQNNQTATATKKNMSQKKLKTKDQNLNFSNSQDYEQLNNIISQTRIQTYQKLERCQTQSSQQYKYVNKLQNMQIFNNIDLLLHMANHSPLNCQTQNCQTCLQIDHDVQSMVKEIVNIERNKLNLRPSIKQELNKMKSVLQTTKQRIGFISNPVNVKTLSFINKNTNSYLQNSKGSQKQLPDLSIQFFIYEFDKMRKYQFYFPEGNYQTVLDKFRIQKKHKTFYQERNQLFSQNFLTYQLIQEHN</sequence>
<dbReference type="Pfam" id="PF07885">
    <property type="entry name" value="Ion_trans_2"/>
    <property type="match status" value="1"/>
</dbReference>
<dbReference type="EMBL" id="GG662770">
    <property type="protein sequence ID" value="EWS75470.1"/>
    <property type="molecule type" value="Genomic_DNA"/>
</dbReference>
<feature type="transmembrane region" description="Helical" evidence="2">
    <location>
        <begin position="6"/>
        <end position="26"/>
    </location>
</feature>
<gene>
    <name evidence="4" type="ORF">TTHERM_000396989</name>
</gene>
<dbReference type="SUPFAM" id="SSF51206">
    <property type="entry name" value="cAMP-binding domain-like"/>
    <property type="match status" value="1"/>
</dbReference>
<dbReference type="GO" id="GO:0005249">
    <property type="term" value="F:voltage-gated potassium channel activity"/>
    <property type="evidence" value="ECO:0007669"/>
    <property type="project" value="TreeGrafter"/>
</dbReference>
<feature type="compositionally biased region" description="Acidic residues" evidence="1">
    <location>
        <begin position="350"/>
        <end position="366"/>
    </location>
</feature>